<keyword evidence="2" id="KW-1185">Reference proteome</keyword>
<protein>
    <submittedName>
        <fullName evidence="1">Uncharacterized protein</fullName>
    </submittedName>
</protein>
<gene>
    <name evidence="1" type="ORF">SMTD_LOCUS12346</name>
</gene>
<dbReference type="PANTHER" id="PTHR47027:SF25">
    <property type="entry name" value="REVERSE TRANSCRIPTASE DOMAIN-CONTAINING PROTEIN"/>
    <property type="match status" value="1"/>
</dbReference>
<name>A0A183PDB2_9TREM</name>
<dbReference type="EMBL" id="UZAL01032351">
    <property type="protein sequence ID" value="VDP60687.1"/>
    <property type="molecule type" value="Genomic_DNA"/>
</dbReference>
<evidence type="ECO:0000313" key="2">
    <source>
        <dbReference type="Proteomes" id="UP000269396"/>
    </source>
</evidence>
<reference evidence="1 2" key="1">
    <citation type="submission" date="2018-11" db="EMBL/GenBank/DDBJ databases">
        <authorList>
            <consortium name="Pathogen Informatics"/>
        </authorList>
    </citation>
    <scope>NUCLEOTIDE SEQUENCE [LARGE SCALE GENOMIC DNA]</scope>
    <source>
        <strain>Denwood</strain>
        <strain evidence="2">Zambia</strain>
    </source>
</reference>
<dbReference type="PANTHER" id="PTHR47027">
    <property type="entry name" value="REVERSE TRANSCRIPTASE DOMAIN-CONTAINING PROTEIN"/>
    <property type="match status" value="1"/>
</dbReference>
<accession>A0A183PDB2</accession>
<proteinExistence type="predicted"/>
<dbReference type="Pfam" id="PF20049">
    <property type="entry name" value="DUF6451"/>
    <property type="match status" value="1"/>
</dbReference>
<organism evidence="1 2">
    <name type="scientific">Schistosoma mattheei</name>
    <dbReference type="NCBI Taxonomy" id="31246"/>
    <lineage>
        <taxon>Eukaryota</taxon>
        <taxon>Metazoa</taxon>
        <taxon>Spiralia</taxon>
        <taxon>Lophotrochozoa</taxon>
        <taxon>Platyhelminthes</taxon>
        <taxon>Trematoda</taxon>
        <taxon>Digenea</taxon>
        <taxon>Strigeidida</taxon>
        <taxon>Schistosomatoidea</taxon>
        <taxon>Schistosomatidae</taxon>
        <taxon>Schistosoma</taxon>
    </lineage>
</organism>
<dbReference type="InterPro" id="IPR045609">
    <property type="entry name" value="DUF6451"/>
</dbReference>
<dbReference type="AlphaFoldDB" id="A0A183PDB2"/>
<sequence length="158" mass="17719">MKTSTSEGKYGIQWTAQNQLDNLNLSEDMAIYPIHTKKMQTKTTKVAAASVSVGLSVHKEKIKLFKYNTENTNPITLDGETLENVESFTYLVGIIGEQGGSAADVKKRIGKARATFLPLKNIWNSKQLSINIKVKIFNTRFYCMELKLRELPQSSSNT</sequence>
<evidence type="ECO:0000313" key="1">
    <source>
        <dbReference type="EMBL" id="VDP60687.1"/>
    </source>
</evidence>
<dbReference type="Proteomes" id="UP000269396">
    <property type="component" value="Unassembled WGS sequence"/>
</dbReference>